<accession>A0A0F9PWD9</accession>
<evidence type="ECO:0000313" key="1">
    <source>
        <dbReference type="EMBL" id="KKN05351.1"/>
    </source>
</evidence>
<organism evidence="1">
    <name type="scientific">marine sediment metagenome</name>
    <dbReference type="NCBI Taxonomy" id="412755"/>
    <lineage>
        <taxon>unclassified sequences</taxon>
        <taxon>metagenomes</taxon>
        <taxon>ecological metagenomes</taxon>
    </lineage>
</organism>
<proteinExistence type="predicted"/>
<gene>
    <name evidence="1" type="ORF">LCGC14_1088330</name>
</gene>
<reference evidence="1" key="1">
    <citation type="journal article" date="2015" name="Nature">
        <title>Complex archaea that bridge the gap between prokaryotes and eukaryotes.</title>
        <authorList>
            <person name="Spang A."/>
            <person name="Saw J.H."/>
            <person name="Jorgensen S.L."/>
            <person name="Zaremba-Niedzwiedzka K."/>
            <person name="Martijn J."/>
            <person name="Lind A.E."/>
            <person name="van Eijk R."/>
            <person name="Schleper C."/>
            <person name="Guy L."/>
            <person name="Ettema T.J."/>
        </authorList>
    </citation>
    <scope>NUCLEOTIDE SEQUENCE</scope>
</reference>
<dbReference type="AlphaFoldDB" id="A0A0F9PWD9"/>
<protein>
    <submittedName>
        <fullName evidence="1">Uncharacterized protein</fullName>
    </submittedName>
</protein>
<comment type="caution">
    <text evidence="1">The sequence shown here is derived from an EMBL/GenBank/DDBJ whole genome shotgun (WGS) entry which is preliminary data.</text>
</comment>
<dbReference type="EMBL" id="LAZR01004816">
    <property type="protein sequence ID" value="KKN05351.1"/>
    <property type="molecule type" value="Genomic_DNA"/>
</dbReference>
<name>A0A0F9PWD9_9ZZZZ</name>
<sequence>MEVPYEFNRPIPDETVGKLMKRIHKADGDAGFAIGGIAQHVISYMMDSRRTNRNRRKKERIGVIAQRFETKKT</sequence>